<organism evidence="8 9">
    <name type="scientific">Pseudoloma neurophilia</name>
    <dbReference type="NCBI Taxonomy" id="146866"/>
    <lineage>
        <taxon>Eukaryota</taxon>
        <taxon>Fungi</taxon>
        <taxon>Fungi incertae sedis</taxon>
        <taxon>Microsporidia</taxon>
        <taxon>Pseudoloma</taxon>
    </lineage>
</organism>
<evidence type="ECO:0000256" key="5">
    <source>
        <dbReference type="ARBA" id="ARBA00023136"/>
    </source>
</evidence>
<sequence>HHKQKDTGNQNTLVEQNHKQKDTGNHEMLEVVSKHTGQSPIPFLPFRYQFLQLIKNFDFIFFIGLIFLNGITRSANNLYIAIYQTQVLKIKGMSNDEIKKIPTIFRPITTILGKNAVSTTTTCSTIVEIIFLFLSFNITKNFGLYWPLFFAQVAQTIRNFGYFLMPIGYKHSFLITCFLEAQKGVNFSLTHASGVQIVNNLTNENLKSTGQIIYAGAFFSLSSFISG</sequence>
<evidence type="ECO:0000313" key="9">
    <source>
        <dbReference type="Proteomes" id="UP000051530"/>
    </source>
</evidence>
<comment type="similarity">
    <text evidence="2">Belongs to the major facilitator superfamily. MFSD6 family.</text>
</comment>
<name>A0A0R0LVF9_9MICR</name>
<dbReference type="InterPro" id="IPR036259">
    <property type="entry name" value="MFS_trans_sf"/>
</dbReference>
<dbReference type="Gene3D" id="1.20.1250.20">
    <property type="entry name" value="MFS general substrate transporter like domains"/>
    <property type="match status" value="1"/>
</dbReference>
<feature type="domain" description="Major facilitator superfamily associated" evidence="7">
    <location>
        <begin position="21"/>
        <end position="225"/>
    </location>
</feature>
<dbReference type="PANTHER" id="PTHR16172:SF41">
    <property type="entry name" value="MAJOR FACILITATOR SUPERFAMILY DOMAIN-CONTAINING PROTEIN 6-LIKE"/>
    <property type="match status" value="1"/>
</dbReference>
<dbReference type="SUPFAM" id="SSF103473">
    <property type="entry name" value="MFS general substrate transporter"/>
    <property type="match status" value="1"/>
</dbReference>
<evidence type="ECO:0000256" key="1">
    <source>
        <dbReference type="ARBA" id="ARBA00004141"/>
    </source>
</evidence>
<feature type="non-terminal residue" evidence="8">
    <location>
        <position position="227"/>
    </location>
</feature>
<dbReference type="GO" id="GO:0016020">
    <property type="term" value="C:membrane"/>
    <property type="evidence" value="ECO:0007669"/>
    <property type="project" value="UniProtKB-SubCell"/>
</dbReference>
<keyword evidence="5" id="KW-0472">Membrane</keyword>
<keyword evidence="4" id="KW-1133">Transmembrane helix</keyword>
<evidence type="ECO:0000256" key="3">
    <source>
        <dbReference type="ARBA" id="ARBA00022692"/>
    </source>
</evidence>
<dbReference type="InterPro" id="IPR051717">
    <property type="entry name" value="MFS_MFSD6"/>
</dbReference>
<dbReference type="Pfam" id="PF12832">
    <property type="entry name" value="MFS_1_like"/>
    <property type="match status" value="1"/>
</dbReference>
<dbReference type="VEuPathDB" id="MicrosporidiaDB:M153_18062000680"/>
<dbReference type="EMBL" id="LGUB01001386">
    <property type="protein sequence ID" value="KRH91925.1"/>
    <property type="molecule type" value="Genomic_DNA"/>
</dbReference>
<evidence type="ECO:0000256" key="4">
    <source>
        <dbReference type="ARBA" id="ARBA00022989"/>
    </source>
</evidence>
<evidence type="ECO:0000259" key="7">
    <source>
        <dbReference type="Pfam" id="PF12832"/>
    </source>
</evidence>
<proteinExistence type="inferred from homology"/>
<dbReference type="PANTHER" id="PTHR16172">
    <property type="entry name" value="MAJOR FACILITATOR SUPERFAMILY DOMAIN-CONTAINING PROTEIN 6-LIKE"/>
    <property type="match status" value="1"/>
</dbReference>
<evidence type="ECO:0000256" key="6">
    <source>
        <dbReference type="SAM" id="MobiDB-lite"/>
    </source>
</evidence>
<accession>A0A0R0LVF9</accession>
<comment type="caution">
    <text evidence="8">The sequence shown here is derived from an EMBL/GenBank/DDBJ whole genome shotgun (WGS) entry which is preliminary data.</text>
</comment>
<dbReference type="Proteomes" id="UP000051530">
    <property type="component" value="Unassembled WGS sequence"/>
</dbReference>
<dbReference type="AlphaFoldDB" id="A0A0R0LVF9"/>
<keyword evidence="9" id="KW-1185">Reference proteome</keyword>
<dbReference type="InterPro" id="IPR024989">
    <property type="entry name" value="MFS_assoc_dom"/>
</dbReference>
<feature type="region of interest" description="Disordered" evidence="6">
    <location>
        <begin position="1"/>
        <end position="20"/>
    </location>
</feature>
<gene>
    <name evidence="8" type="ORF">M153_18062000680</name>
</gene>
<evidence type="ECO:0000313" key="8">
    <source>
        <dbReference type="EMBL" id="KRH91925.1"/>
    </source>
</evidence>
<protein>
    <submittedName>
        <fullName evidence="8">Major Facilitator Superfamily (MFS)</fullName>
    </submittedName>
</protein>
<evidence type="ECO:0000256" key="2">
    <source>
        <dbReference type="ARBA" id="ARBA00005241"/>
    </source>
</evidence>
<comment type="subcellular location">
    <subcellularLocation>
        <location evidence="1">Membrane</location>
        <topology evidence="1">Multi-pass membrane protein</topology>
    </subcellularLocation>
</comment>
<keyword evidence="3" id="KW-0812">Transmembrane</keyword>
<feature type="non-terminal residue" evidence="8">
    <location>
        <position position="1"/>
    </location>
</feature>
<reference evidence="8 9" key="1">
    <citation type="submission" date="2015-07" db="EMBL/GenBank/DDBJ databases">
        <title>The genome of Pseudoloma neurophilia, a relevant intracellular parasite of the zebrafish.</title>
        <authorList>
            <person name="Ndikumana S."/>
            <person name="Pelin A."/>
            <person name="Sanders J."/>
            <person name="Corradi N."/>
        </authorList>
    </citation>
    <scope>NUCLEOTIDE SEQUENCE [LARGE SCALE GENOMIC DNA]</scope>
    <source>
        <strain evidence="8 9">MK1</strain>
    </source>
</reference>